<evidence type="ECO:0000256" key="1">
    <source>
        <dbReference type="SAM" id="MobiDB-lite"/>
    </source>
</evidence>
<name>A0A6A5UJW7_9PLEO</name>
<sequence>MNTTTGTILASASAKLYLSGAEEKPGRYVPPGRKGVAWERKKEPAAQAAPQDSGASARSWRSNASNLTSWRSRRDSSASNSSELGTSGSSRDSSALSTPSSSPPKKTFLAGNWRESQYQLQAPKVCSPHRGEVYLLPVEAQVTPNSVIRARTAARGDQPWDHPLVVLETRPESKMAKCRLLTSFGNCKDIAAKKKPHECAKIALCDNDEGIEAHEGTRILTVKPGSAKFPKATYVNFHEDKKGNPEHRDGAFWIEFENLRTWTTSGRGPITFDEESVWRLENSTRAQNLTCGNPKDAVTQRMRQAKCENSQYPGKRAMKCRSGISKWYFSARIDF</sequence>
<protein>
    <submittedName>
        <fullName evidence="2">Uncharacterized protein</fullName>
    </submittedName>
</protein>
<gene>
    <name evidence="2" type="ORF">BU23DRAFT_575276</name>
</gene>
<reference evidence="2" key="1">
    <citation type="journal article" date="2020" name="Stud. Mycol.">
        <title>101 Dothideomycetes genomes: a test case for predicting lifestyles and emergence of pathogens.</title>
        <authorList>
            <person name="Haridas S."/>
            <person name="Albert R."/>
            <person name="Binder M."/>
            <person name="Bloem J."/>
            <person name="Labutti K."/>
            <person name="Salamov A."/>
            <person name="Andreopoulos B."/>
            <person name="Baker S."/>
            <person name="Barry K."/>
            <person name="Bills G."/>
            <person name="Bluhm B."/>
            <person name="Cannon C."/>
            <person name="Castanera R."/>
            <person name="Culley D."/>
            <person name="Daum C."/>
            <person name="Ezra D."/>
            <person name="Gonzalez J."/>
            <person name="Henrissat B."/>
            <person name="Kuo A."/>
            <person name="Liang C."/>
            <person name="Lipzen A."/>
            <person name="Lutzoni F."/>
            <person name="Magnuson J."/>
            <person name="Mondo S."/>
            <person name="Nolan M."/>
            <person name="Ohm R."/>
            <person name="Pangilinan J."/>
            <person name="Park H.-J."/>
            <person name="Ramirez L."/>
            <person name="Alfaro M."/>
            <person name="Sun H."/>
            <person name="Tritt A."/>
            <person name="Yoshinaga Y."/>
            <person name="Zwiers L.-H."/>
            <person name="Turgeon B."/>
            <person name="Goodwin S."/>
            <person name="Spatafora J."/>
            <person name="Crous P."/>
            <person name="Grigoriev I."/>
        </authorList>
    </citation>
    <scope>NUCLEOTIDE SEQUENCE</scope>
    <source>
        <strain evidence="2">CBS 107.79</strain>
    </source>
</reference>
<keyword evidence="3" id="KW-1185">Reference proteome</keyword>
<evidence type="ECO:0000313" key="2">
    <source>
        <dbReference type="EMBL" id="KAF1964954.1"/>
    </source>
</evidence>
<feature type="compositionally biased region" description="Low complexity" evidence="1">
    <location>
        <begin position="53"/>
        <end position="70"/>
    </location>
</feature>
<feature type="region of interest" description="Disordered" evidence="1">
    <location>
        <begin position="19"/>
        <end position="108"/>
    </location>
</feature>
<feature type="compositionally biased region" description="Low complexity" evidence="1">
    <location>
        <begin position="77"/>
        <end position="104"/>
    </location>
</feature>
<dbReference type="AlphaFoldDB" id="A0A6A5UJW7"/>
<dbReference type="OrthoDB" id="3775889at2759"/>
<proteinExistence type="predicted"/>
<accession>A0A6A5UJW7</accession>
<evidence type="ECO:0000313" key="3">
    <source>
        <dbReference type="Proteomes" id="UP000800036"/>
    </source>
</evidence>
<dbReference type="EMBL" id="ML976773">
    <property type="protein sequence ID" value="KAF1964954.1"/>
    <property type="molecule type" value="Genomic_DNA"/>
</dbReference>
<organism evidence="2 3">
    <name type="scientific">Bimuria novae-zelandiae CBS 107.79</name>
    <dbReference type="NCBI Taxonomy" id="1447943"/>
    <lineage>
        <taxon>Eukaryota</taxon>
        <taxon>Fungi</taxon>
        <taxon>Dikarya</taxon>
        <taxon>Ascomycota</taxon>
        <taxon>Pezizomycotina</taxon>
        <taxon>Dothideomycetes</taxon>
        <taxon>Pleosporomycetidae</taxon>
        <taxon>Pleosporales</taxon>
        <taxon>Massarineae</taxon>
        <taxon>Didymosphaeriaceae</taxon>
        <taxon>Bimuria</taxon>
    </lineage>
</organism>
<dbReference type="Proteomes" id="UP000800036">
    <property type="component" value="Unassembled WGS sequence"/>
</dbReference>